<feature type="binding site" evidence="7">
    <location>
        <begin position="215"/>
        <end position="216"/>
    </location>
    <ligand>
        <name>substrate</name>
    </ligand>
</feature>
<dbReference type="Pfam" id="PF01979">
    <property type="entry name" value="Amidohydro_1"/>
    <property type="match status" value="1"/>
</dbReference>
<dbReference type="InterPro" id="IPR003764">
    <property type="entry name" value="GlcNAc_6-P_deAcase"/>
</dbReference>
<feature type="binding site" evidence="7">
    <location>
        <position position="223"/>
    </location>
    <ligand>
        <name>substrate</name>
    </ligand>
</feature>
<dbReference type="Gene3D" id="3.20.20.140">
    <property type="entry name" value="Metal-dependent hydrolases"/>
    <property type="match status" value="1"/>
</dbReference>
<dbReference type="AlphaFoldDB" id="A0AAU7FVZ6"/>
<gene>
    <name evidence="10" type="primary">nagA</name>
    <name evidence="10" type="ORF">ABFV38_19330</name>
</gene>
<keyword evidence="4 5" id="KW-0119">Carbohydrate metabolism</keyword>
<evidence type="ECO:0000256" key="6">
    <source>
        <dbReference type="PIRSR" id="PIRSR038994-1"/>
    </source>
</evidence>
<dbReference type="PIRSF" id="PIRSF038994">
    <property type="entry name" value="NagA"/>
    <property type="match status" value="1"/>
</dbReference>
<dbReference type="InterPro" id="IPR011059">
    <property type="entry name" value="Metal-dep_hydrolase_composite"/>
</dbReference>
<dbReference type="Gene3D" id="2.30.40.10">
    <property type="entry name" value="Urease, subunit C, domain 1"/>
    <property type="match status" value="1"/>
</dbReference>
<dbReference type="PANTHER" id="PTHR11113:SF14">
    <property type="entry name" value="N-ACETYLGLUCOSAMINE-6-PHOSPHATE DEACETYLASE"/>
    <property type="match status" value="1"/>
</dbReference>
<feature type="domain" description="Amidohydrolase-related" evidence="9">
    <location>
        <begin position="47"/>
        <end position="361"/>
    </location>
</feature>
<dbReference type="EMBL" id="CP157375">
    <property type="protein sequence ID" value="XBM30025.1"/>
    <property type="molecule type" value="Genomic_DNA"/>
</dbReference>
<evidence type="ECO:0000256" key="4">
    <source>
        <dbReference type="ARBA" id="ARBA00023277"/>
    </source>
</evidence>
<evidence type="ECO:0000313" key="10">
    <source>
        <dbReference type="EMBL" id="XBM30025.1"/>
    </source>
</evidence>
<dbReference type="SUPFAM" id="SSF51556">
    <property type="entry name" value="Metallo-dependent hydrolases"/>
    <property type="match status" value="1"/>
</dbReference>
<dbReference type="FunFam" id="3.20.20.140:FF:000004">
    <property type="entry name" value="N-acetylglucosamine-6-phosphate deacetylase"/>
    <property type="match status" value="1"/>
</dbReference>
<keyword evidence="3 5" id="KW-0378">Hydrolase</keyword>
<feature type="binding site" evidence="8">
    <location>
        <position position="212"/>
    </location>
    <ligand>
        <name>Zn(2+)</name>
        <dbReference type="ChEBI" id="CHEBI:29105"/>
    </ligand>
</feature>
<evidence type="ECO:0000256" key="1">
    <source>
        <dbReference type="ARBA" id="ARBA00010716"/>
    </source>
</evidence>
<evidence type="ECO:0000256" key="3">
    <source>
        <dbReference type="ARBA" id="ARBA00022801"/>
    </source>
</evidence>
<dbReference type="InterPro" id="IPR032466">
    <property type="entry name" value="Metal_Hydrolase"/>
</dbReference>
<dbReference type="GO" id="GO:0006046">
    <property type="term" value="P:N-acetylglucosamine catabolic process"/>
    <property type="evidence" value="ECO:0007669"/>
    <property type="project" value="TreeGrafter"/>
</dbReference>
<name>A0AAU7FVZ6_9ENTR</name>
<proteinExistence type="inferred from homology"/>
<dbReference type="CDD" id="cd00854">
    <property type="entry name" value="NagA"/>
    <property type="match status" value="1"/>
</dbReference>
<feature type="binding site" evidence="8">
    <location>
        <position position="125"/>
    </location>
    <ligand>
        <name>Zn(2+)</name>
        <dbReference type="ChEBI" id="CHEBI:29105"/>
    </ligand>
</feature>
<dbReference type="GO" id="GO:0008448">
    <property type="term" value="F:N-acetylglucosamine-6-phosphate deacetylase activity"/>
    <property type="evidence" value="ECO:0007669"/>
    <property type="project" value="UniProtKB-EC"/>
</dbReference>
<organism evidence="10">
    <name type="scientific">Enterobacter cloacae complex sp. Mu1197</name>
    <dbReference type="NCBI Taxonomy" id="3152302"/>
    <lineage>
        <taxon>Bacteria</taxon>
        <taxon>Pseudomonadati</taxon>
        <taxon>Pseudomonadota</taxon>
        <taxon>Gammaproteobacteria</taxon>
        <taxon>Enterobacterales</taxon>
        <taxon>Enterobacteriaceae</taxon>
        <taxon>Enterobacter</taxon>
        <taxon>Enterobacter cloacae complex</taxon>
    </lineage>
</organism>
<evidence type="ECO:0000256" key="8">
    <source>
        <dbReference type="PIRSR" id="PIRSR038994-3"/>
    </source>
</evidence>
<reference evidence="10" key="1">
    <citation type="submission" date="2024-05" db="EMBL/GenBank/DDBJ databases">
        <title>Copy number flexibility facilitates heteroresistance to increasing antibiotic pressure and threatens the beta-lactam pipeline.</title>
        <authorList>
            <person name="Choby J.E."/>
            <person name="Weiss D.S."/>
        </authorList>
    </citation>
    <scope>NUCLEOTIDE SEQUENCE</scope>
    <source>
        <strain evidence="10">Mu1197</strain>
    </source>
</reference>
<evidence type="ECO:0000259" key="9">
    <source>
        <dbReference type="Pfam" id="PF01979"/>
    </source>
</evidence>
<dbReference type="SUPFAM" id="SSF51338">
    <property type="entry name" value="Composite domain of metallo-dependent hydrolases"/>
    <property type="match status" value="1"/>
</dbReference>
<feature type="binding site" evidence="7">
    <location>
        <position position="136"/>
    </location>
    <ligand>
        <name>substrate</name>
    </ligand>
</feature>
<sequence length="377" mass="40025">MRQLLRARRVLTEQGWLDDHQLRIENGVIAAIEPVPAGVTSRDAELLCPAYIDTHVHGGAGVDVMDDAPDVLNILAMHKAREGVGAFLPTTVTAPLEAIHGALARIARRCQSGGPGAQILGSYLEGPYFTPQNKGAHPPDLFRELDVAELDGLIDVSLSTLRVVALAPEKPGALLAIRHLKQRGIRVMLGHSAATFDQTLAAFDAGADGLVHCYNGMTGLHHREPGMVGAGLTDKRAWLELIADGHHVHPGAMRLCRCCAKERLVLITDAMQAAGMPDGRYTLCGETVTMQNGVVRTGSGGLAGSTLSLDAAVRNMVEHTGITAEDAIHMASLHPARLLGMDNQLGSLAPGKRANLNALNGGLHLQQIWIQGQALPL</sequence>
<evidence type="ECO:0000256" key="5">
    <source>
        <dbReference type="PIRNR" id="PIRNR038994"/>
    </source>
</evidence>
<dbReference type="GO" id="GO:0046872">
    <property type="term" value="F:metal ion binding"/>
    <property type="evidence" value="ECO:0007669"/>
    <property type="project" value="UniProtKB-KW"/>
</dbReference>
<dbReference type="PANTHER" id="PTHR11113">
    <property type="entry name" value="N-ACETYLGLUCOSAMINE-6-PHOSPHATE DEACETYLASE"/>
    <property type="match status" value="1"/>
</dbReference>
<comment type="cofactor">
    <cofactor evidence="8">
        <name>a divalent metal cation</name>
        <dbReference type="ChEBI" id="CHEBI:60240"/>
    </cofactor>
    <text evidence="8">Binds 1 divalent metal cation per subunit.</text>
</comment>
<dbReference type="EC" id="3.5.1.25" evidence="10"/>
<protein>
    <submittedName>
        <fullName evidence="10">N-acetylglucosamine-6-phosphate deacetylase</fullName>
        <ecNumber evidence="10">3.5.1.25</ecNumber>
    </submittedName>
</protein>
<dbReference type="InterPro" id="IPR006680">
    <property type="entry name" value="Amidohydro-rel"/>
</dbReference>
<dbReference type="RefSeq" id="WP_348957854.1">
    <property type="nucleotide sequence ID" value="NZ_CP157375.1"/>
</dbReference>
<comment type="similarity">
    <text evidence="1 5">Belongs to the metallo-dependent hydrolases superfamily. NagA family.</text>
</comment>
<feature type="active site" description="Proton donor/acceptor" evidence="6">
    <location>
        <position position="269"/>
    </location>
</feature>
<evidence type="ECO:0000256" key="7">
    <source>
        <dbReference type="PIRSR" id="PIRSR038994-2"/>
    </source>
</evidence>
<dbReference type="NCBIfam" id="TIGR00221">
    <property type="entry name" value="nagA"/>
    <property type="match status" value="1"/>
</dbReference>
<accession>A0AAU7FVZ6</accession>
<feature type="binding site" evidence="7">
    <location>
        <position position="247"/>
    </location>
    <ligand>
        <name>substrate</name>
    </ligand>
</feature>
<feature type="binding site" evidence="7">
    <location>
        <begin position="302"/>
        <end position="304"/>
    </location>
    <ligand>
        <name>substrate</name>
    </ligand>
</feature>
<evidence type="ECO:0000256" key="2">
    <source>
        <dbReference type="ARBA" id="ARBA00022723"/>
    </source>
</evidence>
<feature type="binding site" evidence="8">
    <location>
        <position position="191"/>
    </location>
    <ligand>
        <name>Zn(2+)</name>
        <dbReference type="ChEBI" id="CHEBI:29105"/>
    </ligand>
</feature>
<keyword evidence="2 8" id="KW-0479">Metal-binding</keyword>